<dbReference type="GO" id="GO:0051920">
    <property type="term" value="F:peroxiredoxin activity"/>
    <property type="evidence" value="ECO:0007669"/>
    <property type="project" value="InterPro"/>
</dbReference>
<comment type="caution">
    <text evidence="2">The sequence shown here is derived from an EMBL/GenBank/DDBJ whole genome shotgun (WGS) entry which is preliminary data.</text>
</comment>
<gene>
    <name evidence="2" type="ORF">D5R95_05350</name>
</gene>
<evidence type="ECO:0000313" key="3">
    <source>
        <dbReference type="Proteomes" id="UP000284763"/>
    </source>
</evidence>
<dbReference type="EMBL" id="QZAB01000336">
    <property type="protein sequence ID" value="RQD85178.1"/>
    <property type="molecule type" value="Genomic_DNA"/>
</dbReference>
<evidence type="ECO:0000313" key="2">
    <source>
        <dbReference type="EMBL" id="RQD85178.1"/>
    </source>
</evidence>
<sequence>MTENSLKIIENNDEVLSILIKEANMKAFETGSIPLKYKYIIALTLDASKGAVDGVKNLTQMAIDEGATKEEIFESLRIAYFITGVGSIFTAANALKEIFDE</sequence>
<evidence type="ECO:0000259" key="1">
    <source>
        <dbReference type="Pfam" id="PF02627"/>
    </source>
</evidence>
<proteinExistence type="predicted"/>
<dbReference type="Gene3D" id="1.20.1290.10">
    <property type="entry name" value="AhpD-like"/>
    <property type="match status" value="1"/>
</dbReference>
<name>A0A3R7XHX6_9EURY</name>
<dbReference type="InterPro" id="IPR003779">
    <property type="entry name" value="CMD-like"/>
</dbReference>
<reference evidence="2 3" key="1">
    <citation type="submission" date="2018-08" db="EMBL/GenBank/DDBJ databases">
        <title>The metabolism and importance of syntrophic acetate oxidation coupled to methane or sulfide production in haloalkaline environments.</title>
        <authorList>
            <person name="Timmers P.H.A."/>
            <person name="Vavourakis C.D."/>
            <person name="Sorokin D.Y."/>
            <person name="Sinninghe Damste J.S."/>
            <person name="Muyzer G."/>
            <person name="Stams A.J.M."/>
            <person name="Plugge C.M."/>
        </authorList>
    </citation>
    <scope>NUCLEOTIDE SEQUENCE [LARGE SCALE GENOMIC DNA]</scope>
    <source>
        <strain evidence="2">MSAO_Arc3</strain>
    </source>
</reference>
<dbReference type="InterPro" id="IPR029032">
    <property type="entry name" value="AhpD-like"/>
</dbReference>
<dbReference type="SUPFAM" id="SSF69118">
    <property type="entry name" value="AhpD-like"/>
    <property type="match status" value="1"/>
</dbReference>
<organism evidence="2 3">
    <name type="scientific">Methanosalsum natronophilum</name>
    <dbReference type="NCBI Taxonomy" id="768733"/>
    <lineage>
        <taxon>Archaea</taxon>
        <taxon>Methanobacteriati</taxon>
        <taxon>Methanobacteriota</taxon>
        <taxon>Stenosarchaea group</taxon>
        <taxon>Methanomicrobia</taxon>
        <taxon>Methanosarcinales</taxon>
        <taxon>Methanosarcinaceae</taxon>
        <taxon>Methanosalsum</taxon>
    </lineage>
</organism>
<dbReference type="AlphaFoldDB" id="A0A3R7XHX6"/>
<dbReference type="Proteomes" id="UP000284763">
    <property type="component" value="Unassembled WGS sequence"/>
</dbReference>
<protein>
    <submittedName>
        <fullName evidence="2">Carboxymuconolactone decarboxylase family protein</fullName>
    </submittedName>
</protein>
<feature type="domain" description="Carboxymuconolactone decarboxylase-like" evidence="1">
    <location>
        <begin position="22"/>
        <end position="97"/>
    </location>
</feature>
<accession>A0A3R7XHX6</accession>
<dbReference type="RefSeq" id="WP_259135750.1">
    <property type="nucleotide sequence ID" value="NZ_JANUCS010000025.1"/>
</dbReference>
<dbReference type="Pfam" id="PF02627">
    <property type="entry name" value="CMD"/>
    <property type="match status" value="1"/>
</dbReference>